<dbReference type="PANTHER" id="PTHR43433">
    <property type="entry name" value="HYDROLASE, ALPHA/BETA FOLD FAMILY PROTEIN"/>
    <property type="match status" value="1"/>
</dbReference>
<gene>
    <name evidence="2" type="ORF">GCM10010361_01730</name>
</gene>
<dbReference type="Proteomes" id="UP001500909">
    <property type="component" value="Unassembled WGS sequence"/>
</dbReference>
<evidence type="ECO:0000313" key="3">
    <source>
        <dbReference type="Proteomes" id="UP001500909"/>
    </source>
</evidence>
<dbReference type="PANTHER" id="PTHR43433:SF5">
    <property type="entry name" value="AB HYDROLASE-1 DOMAIN-CONTAINING PROTEIN"/>
    <property type="match status" value="1"/>
</dbReference>
<dbReference type="EMBL" id="BAAABY010000002">
    <property type="protein sequence ID" value="GAA0441400.1"/>
    <property type="molecule type" value="Genomic_DNA"/>
</dbReference>
<dbReference type="Pfam" id="PF12697">
    <property type="entry name" value="Abhydrolase_6"/>
    <property type="match status" value="1"/>
</dbReference>
<comment type="caution">
    <text evidence="2">The sequence shown here is derived from an EMBL/GenBank/DDBJ whole genome shotgun (WGS) entry which is preliminary data.</text>
</comment>
<protein>
    <submittedName>
        <fullName evidence="2">Alpha/beta fold hydrolase</fullName>
    </submittedName>
</protein>
<dbReference type="Gene3D" id="3.40.50.1820">
    <property type="entry name" value="alpha/beta hydrolase"/>
    <property type="match status" value="1"/>
</dbReference>
<proteinExistence type="predicted"/>
<sequence length="252" mass="26880">MSTAAPDAAPGPLPLVVVPGMLCDHDLWSGVAFPAHHQVRQVALTRPDIGRQADDVLSAVPGPFVLVGLSLGAIVGFEVLRRAPGRVAAFCAMSTNAGAPRPEQYAAWRAMDGLIAEGRFEEVVERTLPGMFDVPDPPRELARRYRDMARRVGPDAARAQLAAQATRTDAQDTLRTVRCPVTVLYGTRDALCPPDFHRAIADAVPHARLTEVPGAGHLLPVQEPGPVATAVRDLVAAAEETRATPRTHPPLT</sequence>
<dbReference type="GO" id="GO:0016787">
    <property type="term" value="F:hydrolase activity"/>
    <property type="evidence" value="ECO:0007669"/>
    <property type="project" value="UniProtKB-KW"/>
</dbReference>
<evidence type="ECO:0000313" key="2">
    <source>
        <dbReference type="EMBL" id="GAA0441400.1"/>
    </source>
</evidence>
<dbReference type="RefSeq" id="WP_346092260.1">
    <property type="nucleotide sequence ID" value="NZ_BAAABY010000002.1"/>
</dbReference>
<keyword evidence="3" id="KW-1185">Reference proteome</keyword>
<name>A0ABN0ZAC5_9ACTN</name>
<dbReference type="InterPro" id="IPR029058">
    <property type="entry name" value="AB_hydrolase_fold"/>
</dbReference>
<dbReference type="InterPro" id="IPR000073">
    <property type="entry name" value="AB_hydrolase_1"/>
</dbReference>
<reference evidence="2 3" key="1">
    <citation type="journal article" date="2019" name="Int. J. Syst. Evol. Microbiol.">
        <title>The Global Catalogue of Microorganisms (GCM) 10K type strain sequencing project: providing services to taxonomists for standard genome sequencing and annotation.</title>
        <authorList>
            <consortium name="The Broad Institute Genomics Platform"/>
            <consortium name="The Broad Institute Genome Sequencing Center for Infectious Disease"/>
            <person name="Wu L."/>
            <person name="Ma J."/>
        </authorList>
    </citation>
    <scope>NUCLEOTIDE SEQUENCE [LARGE SCALE GENOMIC DNA]</scope>
    <source>
        <strain evidence="2 3">JCM 4805</strain>
    </source>
</reference>
<evidence type="ECO:0000259" key="1">
    <source>
        <dbReference type="Pfam" id="PF12697"/>
    </source>
</evidence>
<accession>A0ABN0ZAC5</accession>
<feature type="domain" description="AB hydrolase-1" evidence="1">
    <location>
        <begin position="51"/>
        <end position="229"/>
    </location>
</feature>
<organism evidence="2 3">
    <name type="scientific">Streptomyces olivaceiscleroticus</name>
    <dbReference type="NCBI Taxonomy" id="68245"/>
    <lineage>
        <taxon>Bacteria</taxon>
        <taxon>Bacillati</taxon>
        <taxon>Actinomycetota</taxon>
        <taxon>Actinomycetes</taxon>
        <taxon>Kitasatosporales</taxon>
        <taxon>Streptomycetaceae</taxon>
        <taxon>Streptomyces</taxon>
    </lineage>
</organism>
<keyword evidence="2" id="KW-0378">Hydrolase</keyword>
<dbReference type="InterPro" id="IPR050471">
    <property type="entry name" value="AB_hydrolase"/>
</dbReference>
<dbReference type="SUPFAM" id="SSF53474">
    <property type="entry name" value="alpha/beta-Hydrolases"/>
    <property type="match status" value="1"/>
</dbReference>